<keyword evidence="6" id="KW-0285">Flavoprotein</keyword>
<keyword evidence="17" id="KW-1185">Reference proteome</keyword>
<name>A0A136JKG9_9PEZI</name>
<dbReference type="OrthoDB" id="276388at2759"/>
<keyword evidence="7" id="KW-0288">FMN</keyword>
<dbReference type="Pfam" id="PF01687">
    <property type="entry name" value="Flavokinase"/>
    <property type="match status" value="1"/>
</dbReference>
<evidence type="ECO:0000256" key="6">
    <source>
        <dbReference type="ARBA" id="ARBA00022630"/>
    </source>
</evidence>
<evidence type="ECO:0000256" key="7">
    <source>
        <dbReference type="ARBA" id="ARBA00022643"/>
    </source>
</evidence>
<feature type="compositionally biased region" description="Low complexity" evidence="14">
    <location>
        <begin position="19"/>
        <end position="31"/>
    </location>
</feature>
<dbReference type="EC" id="2.7.1.26" evidence="4"/>
<comment type="pathway">
    <text evidence="2">Cofactor biosynthesis; FMN biosynthesis; FMN from riboflavin (ATP route): step 1/1.</text>
</comment>
<dbReference type="EMBL" id="KQ964245">
    <property type="protein sequence ID" value="KXJ97632.1"/>
    <property type="molecule type" value="Genomic_DNA"/>
</dbReference>
<comment type="similarity">
    <text evidence="3">Belongs to the flavokinase family.</text>
</comment>
<feature type="compositionally biased region" description="Low complexity" evidence="14">
    <location>
        <begin position="130"/>
        <end position="141"/>
    </location>
</feature>
<dbReference type="UniPathway" id="UPA00276">
    <property type="reaction ID" value="UER00406"/>
</dbReference>
<evidence type="ECO:0000256" key="2">
    <source>
        <dbReference type="ARBA" id="ARBA00005201"/>
    </source>
</evidence>
<evidence type="ECO:0000256" key="1">
    <source>
        <dbReference type="ARBA" id="ARBA00003572"/>
    </source>
</evidence>
<dbReference type="GO" id="GO:0005739">
    <property type="term" value="C:mitochondrion"/>
    <property type="evidence" value="ECO:0007669"/>
    <property type="project" value="TreeGrafter"/>
</dbReference>
<protein>
    <recommendedName>
        <fullName evidence="5">Riboflavin kinase</fullName>
        <ecNumber evidence="4">2.7.1.26</ecNumber>
    </recommendedName>
    <alternativeName>
        <fullName evidence="12">Flavin mononucleotide kinase 1</fullName>
    </alternativeName>
</protein>
<comment type="function">
    <text evidence="1">Catalyzes the phosphorylation of riboflavin (vitamin B2) to form flavin mononucleotide (FMN) coenzyme.</text>
</comment>
<feature type="compositionally biased region" description="Pro residues" evidence="14">
    <location>
        <begin position="103"/>
        <end position="113"/>
    </location>
</feature>
<keyword evidence="10" id="KW-0418">Kinase</keyword>
<dbReference type="InParanoid" id="A0A136JKG9"/>
<feature type="domain" description="Riboflavin kinase" evidence="15">
    <location>
        <begin position="459"/>
        <end position="579"/>
    </location>
</feature>
<evidence type="ECO:0000256" key="10">
    <source>
        <dbReference type="ARBA" id="ARBA00022777"/>
    </source>
</evidence>
<dbReference type="Proteomes" id="UP000070501">
    <property type="component" value="Unassembled WGS sequence"/>
</dbReference>
<feature type="region of interest" description="Disordered" evidence="14">
    <location>
        <begin position="1"/>
        <end position="34"/>
    </location>
</feature>
<dbReference type="GO" id="GO:0005524">
    <property type="term" value="F:ATP binding"/>
    <property type="evidence" value="ECO:0007669"/>
    <property type="project" value="UniProtKB-KW"/>
</dbReference>
<evidence type="ECO:0000256" key="14">
    <source>
        <dbReference type="SAM" id="MobiDB-lite"/>
    </source>
</evidence>
<evidence type="ECO:0000256" key="5">
    <source>
        <dbReference type="ARBA" id="ARBA00017394"/>
    </source>
</evidence>
<dbReference type="PANTHER" id="PTHR22749:SF6">
    <property type="entry name" value="RIBOFLAVIN KINASE"/>
    <property type="match status" value="1"/>
</dbReference>
<evidence type="ECO:0000256" key="13">
    <source>
        <dbReference type="ARBA" id="ARBA00047880"/>
    </source>
</evidence>
<evidence type="ECO:0000256" key="8">
    <source>
        <dbReference type="ARBA" id="ARBA00022679"/>
    </source>
</evidence>
<evidence type="ECO:0000256" key="11">
    <source>
        <dbReference type="ARBA" id="ARBA00022840"/>
    </source>
</evidence>
<feature type="compositionally biased region" description="Low complexity" evidence="14">
    <location>
        <begin position="83"/>
        <end position="102"/>
    </location>
</feature>
<organism evidence="16 17">
    <name type="scientific">Microdochium bolleyi</name>
    <dbReference type="NCBI Taxonomy" id="196109"/>
    <lineage>
        <taxon>Eukaryota</taxon>
        <taxon>Fungi</taxon>
        <taxon>Dikarya</taxon>
        <taxon>Ascomycota</taxon>
        <taxon>Pezizomycotina</taxon>
        <taxon>Sordariomycetes</taxon>
        <taxon>Xylariomycetidae</taxon>
        <taxon>Xylariales</taxon>
        <taxon>Microdochiaceae</taxon>
        <taxon>Microdochium</taxon>
    </lineage>
</organism>
<sequence>MTMHHRPQVEGVTIRRRPVGASSPSPAPVAVSRDDAVGDLLDDYFALPVSKTAAHDDRKYPPPYTADALRVDTQIHGHRRPSSRAASPSHYTLPTPTLSALPPLSPAPTPDTPTYPTAVTPDSQFHDDPSPSASSATSSASAKPFWKTAIDETIYFAGGLISHPAESTRHYTVLRHSPGLIYYKGPSTRVTITIFSDDDDNDNNNSDGQGPLAGRTLWLQRKGFSGNMGMDASTFFRTDSAWIDVTPTAQISPAEVKPEDERAWQRDISKFLRKAAGHKRLSKHRPRETCVIRVPAAAADGYMRIVVCDGGGGTTTTATGNGKKKTKKKSLCPSPVFRIASTSRDMSVLRGASATTLPLELGIRAATAVGEKYAKVVAGPAAVAVQAGVKRLEPVTRNPRAKVAMAAVRAGAAGHASTAEERYAPIRCEATAWDALHETDSTDAPPEMVGPDDGPESPFPMHLGGRVVRGTGQSGLHTGFPTANLSGASGELLMRLAGVYIGWAALPVARQPRYDSGARHDWRKAIIIVGPPMYGAVRVAARNTAVVHLIEDPDMAVASPVPDLIDTKLDVVIMAYLRPLLPRDPPPPAALITSVMRENAALANASLSREAWQPGHQAQGLVDSAGAGPLARALKTHKSFGDLAAAAGAGLQRRVDSVPLHWAGVRTEGAGLRDRGFGNGGYYVKRC</sequence>
<dbReference type="Gene3D" id="2.40.30.30">
    <property type="entry name" value="Riboflavin kinase-like"/>
    <property type="match status" value="1"/>
</dbReference>
<feature type="region of interest" description="Disordered" evidence="14">
    <location>
        <begin position="76"/>
        <end position="141"/>
    </location>
</feature>
<keyword evidence="8" id="KW-0808">Transferase</keyword>
<evidence type="ECO:0000313" key="17">
    <source>
        <dbReference type="Proteomes" id="UP000070501"/>
    </source>
</evidence>
<comment type="catalytic activity">
    <reaction evidence="13">
        <text>riboflavin + ATP = FMN + ADP + H(+)</text>
        <dbReference type="Rhea" id="RHEA:14357"/>
        <dbReference type="ChEBI" id="CHEBI:15378"/>
        <dbReference type="ChEBI" id="CHEBI:30616"/>
        <dbReference type="ChEBI" id="CHEBI:57986"/>
        <dbReference type="ChEBI" id="CHEBI:58210"/>
        <dbReference type="ChEBI" id="CHEBI:456216"/>
        <dbReference type="EC" id="2.7.1.26"/>
    </reaction>
</comment>
<dbReference type="AlphaFoldDB" id="A0A136JKG9"/>
<dbReference type="InterPro" id="IPR015865">
    <property type="entry name" value="Riboflavin_kinase_bac/euk"/>
</dbReference>
<dbReference type="GO" id="GO:0008531">
    <property type="term" value="F:riboflavin kinase activity"/>
    <property type="evidence" value="ECO:0007669"/>
    <property type="project" value="UniProtKB-EC"/>
</dbReference>
<dbReference type="SUPFAM" id="SSF82114">
    <property type="entry name" value="Riboflavin kinase-like"/>
    <property type="match status" value="1"/>
</dbReference>
<dbReference type="STRING" id="196109.A0A136JKG9"/>
<keyword evidence="11" id="KW-0067">ATP-binding</keyword>
<dbReference type="InterPro" id="IPR023465">
    <property type="entry name" value="Riboflavin_kinase_dom_sf"/>
</dbReference>
<dbReference type="GO" id="GO:0009231">
    <property type="term" value="P:riboflavin biosynthetic process"/>
    <property type="evidence" value="ECO:0007669"/>
    <property type="project" value="InterPro"/>
</dbReference>
<dbReference type="InterPro" id="IPR023468">
    <property type="entry name" value="Riboflavin_kinase"/>
</dbReference>
<reference evidence="17" key="1">
    <citation type="submission" date="2016-02" db="EMBL/GenBank/DDBJ databases">
        <title>Draft genome sequence of Microdochium bolleyi, a fungal endophyte of beachgrass.</title>
        <authorList>
            <consortium name="DOE Joint Genome Institute"/>
            <person name="David A.S."/>
            <person name="May G."/>
            <person name="Haridas S."/>
            <person name="Lim J."/>
            <person name="Wang M."/>
            <person name="Labutti K."/>
            <person name="Lipzen A."/>
            <person name="Barry K."/>
            <person name="Grigoriev I.V."/>
        </authorList>
    </citation>
    <scope>NUCLEOTIDE SEQUENCE [LARGE SCALE GENOMIC DNA]</scope>
    <source>
        <strain evidence="17">J235TASD1</strain>
    </source>
</reference>
<gene>
    <name evidence="16" type="ORF">Micbo1qcDRAFT_192040</name>
</gene>
<evidence type="ECO:0000256" key="4">
    <source>
        <dbReference type="ARBA" id="ARBA00012105"/>
    </source>
</evidence>
<evidence type="ECO:0000256" key="12">
    <source>
        <dbReference type="ARBA" id="ARBA00029960"/>
    </source>
</evidence>
<dbReference type="GO" id="GO:0009398">
    <property type="term" value="P:FMN biosynthetic process"/>
    <property type="evidence" value="ECO:0007669"/>
    <property type="project" value="UniProtKB-UniPathway"/>
</dbReference>
<dbReference type="PANTHER" id="PTHR22749">
    <property type="entry name" value="RIBOFLAVIN KINASE/FMN ADENYLYLTRANSFERASE"/>
    <property type="match status" value="1"/>
</dbReference>
<proteinExistence type="inferred from homology"/>
<evidence type="ECO:0000256" key="3">
    <source>
        <dbReference type="ARBA" id="ARBA00010108"/>
    </source>
</evidence>
<evidence type="ECO:0000259" key="15">
    <source>
        <dbReference type="Pfam" id="PF01687"/>
    </source>
</evidence>
<evidence type="ECO:0000313" key="16">
    <source>
        <dbReference type="EMBL" id="KXJ97632.1"/>
    </source>
</evidence>
<accession>A0A136JKG9</accession>
<keyword evidence="9" id="KW-0547">Nucleotide-binding</keyword>
<evidence type="ECO:0000256" key="9">
    <source>
        <dbReference type="ARBA" id="ARBA00022741"/>
    </source>
</evidence>